<evidence type="ECO:0008006" key="3">
    <source>
        <dbReference type="Google" id="ProtNLM"/>
    </source>
</evidence>
<evidence type="ECO:0000256" key="1">
    <source>
        <dbReference type="SAM" id="Phobius"/>
    </source>
</evidence>
<reference evidence="2" key="1">
    <citation type="submission" date="2019-02" db="EMBL/GenBank/DDBJ databases">
        <authorList>
            <person name="Gruber-Vodicka R. H."/>
            <person name="Seah K. B. B."/>
        </authorList>
    </citation>
    <scope>NUCLEOTIDE SEQUENCE</scope>
    <source>
        <strain evidence="2">BECK_BZ131</strain>
    </source>
</reference>
<keyword evidence="1" id="KW-0472">Membrane</keyword>
<keyword evidence="1" id="KW-1133">Transmembrane helix</keyword>
<sequence length="84" mass="8873">MTRGIKIILSACNIPHMVNLFGKKQNKMTKTAANKFVFIVFLATMLSSCGLTTSGVALMGGMATPPIVAVTAGDEDPAEVDKEK</sequence>
<name>A0A450U2D6_9GAMM</name>
<feature type="transmembrane region" description="Helical" evidence="1">
    <location>
        <begin position="36"/>
        <end position="58"/>
    </location>
</feature>
<accession>A0A450U2D6</accession>
<organism evidence="2">
    <name type="scientific">Candidatus Kentrum sp. FW</name>
    <dbReference type="NCBI Taxonomy" id="2126338"/>
    <lineage>
        <taxon>Bacteria</taxon>
        <taxon>Pseudomonadati</taxon>
        <taxon>Pseudomonadota</taxon>
        <taxon>Gammaproteobacteria</taxon>
        <taxon>Candidatus Kentrum</taxon>
    </lineage>
</organism>
<gene>
    <name evidence="2" type="ORF">BECKFW1821C_GA0114237_111611</name>
</gene>
<dbReference type="EMBL" id="CAADFE010000116">
    <property type="protein sequence ID" value="VFJ77145.1"/>
    <property type="molecule type" value="Genomic_DNA"/>
</dbReference>
<evidence type="ECO:0000313" key="2">
    <source>
        <dbReference type="EMBL" id="VFJ77145.1"/>
    </source>
</evidence>
<dbReference type="AlphaFoldDB" id="A0A450U2D6"/>
<protein>
    <recommendedName>
        <fullName evidence="3">Lipoprotein-attachment site-containing protein</fullName>
    </recommendedName>
</protein>
<keyword evidence="1" id="KW-0812">Transmembrane</keyword>
<proteinExistence type="predicted"/>